<keyword evidence="1" id="KW-0805">Transcription regulation</keyword>
<protein>
    <recommendedName>
        <fullName evidence="4">Transcription factor LuxR-like autoinducer-binding domain-containing protein</fullName>
    </recommendedName>
</protein>
<evidence type="ECO:0000259" key="4">
    <source>
        <dbReference type="Pfam" id="PF03472"/>
    </source>
</evidence>
<organism evidence="5 6">
    <name type="scientific">Burkholderia thailandensis (strain ATCC 700388 / DSM 13276 / CCUG 48851 / CIP 106301 / E264)</name>
    <dbReference type="NCBI Taxonomy" id="271848"/>
    <lineage>
        <taxon>Bacteria</taxon>
        <taxon>Pseudomonadati</taxon>
        <taxon>Pseudomonadota</taxon>
        <taxon>Betaproteobacteria</taxon>
        <taxon>Burkholderiales</taxon>
        <taxon>Burkholderiaceae</taxon>
        <taxon>Burkholderia</taxon>
        <taxon>pseudomallei group</taxon>
    </lineage>
</organism>
<dbReference type="GO" id="GO:0003677">
    <property type="term" value="F:DNA binding"/>
    <property type="evidence" value="ECO:0007669"/>
    <property type="project" value="UniProtKB-KW"/>
</dbReference>
<dbReference type="AlphaFoldDB" id="Q2T2W2"/>
<keyword evidence="2" id="KW-0238">DNA-binding</keyword>
<evidence type="ECO:0000256" key="2">
    <source>
        <dbReference type="ARBA" id="ARBA00023125"/>
    </source>
</evidence>
<dbReference type="Proteomes" id="UP000001930">
    <property type="component" value="Chromosome II"/>
</dbReference>
<keyword evidence="3" id="KW-0804">Transcription</keyword>
<dbReference type="InterPro" id="IPR036693">
    <property type="entry name" value="TF_LuxR_autoind-bd_dom_sf"/>
</dbReference>
<gene>
    <name evidence="5" type="ordered locus">BTH_II2300</name>
</gene>
<evidence type="ECO:0000256" key="3">
    <source>
        <dbReference type="ARBA" id="ARBA00023163"/>
    </source>
</evidence>
<reference evidence="5 6" key="1">
    <citation type="journal article" date="2005" name="BMC Genomics">
        <title>Bacterial genome adaptation to niches: divergence of the potential virulence genes in three Burkholderia species of different survival strategies.</title>
        <authorList>
            <person name="Kim H.S."/>
            <person name="Schell M.A."/>
            <person name="Yu Y."/>
            <person name="Ulrich R.L."/>
            <person name="Sarria S.H."/>
            <person name="Nierman W.C."/>
            <person name="DeShazer D."/>
        </authorList>
    </citation>
    <scope>NUCLEOTIDE SEQUENCE [LARGE SCALE GENOMIC DNA]</scope>
    <source>
        <strain evidence="6">ATCC 700388 / DSM 13276 / CCUG 48851 / CIP 106301 / E264</strain>
    </source>
</reference>
<evidence type="ECO:0000313" key="5">
    <source>
        <dbReference type="EMBL" id="ABC34893.1"/>
    </source>
</evidence>
<sequence length="442" mass="48274">MAAGSRDAGATLFFPDSARRVHVTVRNLTCRREPPGRRALCGCRAEPPSPSHPNHWIGVMARQSTSIPFEPSSSSDLARTRVGIVDGKRISLGVQGDALRGFVLERRCKSPGGPVSTQRVGLRDPAAVAAFVEHDPYAAQLGIDYRALLDVHRAADDANLLGALAAHDARHAYAANDVSGAGSTTERAAAAHAASAASIAPCAQPEFAVECEHDGALLALMRRICMSCGATQCFYHWFVVDEDAGEFTTHDLLIGGAPAWAQRYVHQHWHLNDPAVAHARDNTQPLRGSALAGLRPDHWLNHYARMQGLGSNVFFPAHRRDVSTFGLLHVATPQPSPHGEDALWRNRRVLRGLANEMLEWRVVRRRRELAQEFSLAAQDVLALRLVARGGGARHVAEELQLDERAVYQLFTAINRKMDSKHIKSSATKARRLGLLAEGYISK</sequence>
<name>Q2T2W2_BURTA</name>
<dbReference type="Pfam" id="PF03472">
    <property type="entry name" value="Autoind_bind"/>
    <property type="match status" value="1"/>
</dbReference>
<proteinExistence type="predicted"/>
<dbReference type="HOGENOM" id="CLU_050351_0_0_4"/>
<dbReference type="KEGG" id="bte:BTH_II2300"/>
<accession>Q2T2W2</accession>
<dbReference type="EMBL" id="CP000085">
    <property type="protein sequence ID" value="ABC34893.1"/>
    <property type="molecule type" value="Genomic_DNA"/>
</dbReference>
<dbReference type="SUPFAM" id="SSF75516">
    <property type="entry name" value="Pheromone-binding domain of LuxR-like quorum-sensing transcription factors"/>
    <property type="match status" value="1"/>
</dbReference>
<feature type="domain" description="Transcription factor LuxR-like autoinducer-binding" evidence="4">
    <location>
        <begin position="216"/>
        <end position="357"/>
    </location>
</feature>
<dbReference type="Gene3D" id="3.30.450.80">
    <property type="entry name" value="Transcription factor LuxR-like, autoinducer-binding domain"/>
    <property type="match status" value="1"/>
</dbReference>
<evidence type="ECO:0000256" key="1">
    <source>
        <dbReference type="ARBA" id="ARBA00023015"/>
    </source>
</evidence>
<dbReference type="InterPro" id="IPR005143">
    <property type="entry name" value="TF_LuxR_autoind-bd_dom"/>
</dbReference>
<evidence type="ECO:0000313" key="6">
    <source>
        <dbReference type="Proteomes" id="UP000001930"/>
    </source>
</evidence>
<keyword evidence="6" id="KW-1185">Reference proteome</keyword>